<gene>
    <name evidence="1" type="ORF">NUW58_g2494</name>
</gene>
<evidence type="ECO:0000313" key="1">
    <source>
        <dbReference type="EMBL" id="KAJ2991487.1"/>
    </source>
</evidence>
<reference evidence="1" key="1">
    <citation type="submission" date="2022-10" db="EMBL/GenBank/DDBJ databases">
        <title>Genome Sequence of Xylaria curta.</title>
        <authorList>
            <person name="Buettner E."/>
        </authorList>
    </citation>
    <scope>NUCLEOTIDE SEQUENCE</scope>
    <source>
        <strain evidence="1">Babe10</strain>
    </source>
</reference>
<name>A0ACC1PI25_9PEZI</name>
<keyword evidence="2" id="KW-1185">Reference proteome</keyword>
<evidence type="ECO:0000313" key="2">
    <source>
        <dbReference type="Proteomes" id="UP001143856"/>
    </source>
</evidence>
<comment type="caution">
    <text evidence="1">The sequence shown here is derived from an EMBL/GenBank/DDBJ whole genome shotgun (WGS) entry which is preliminary data.</text>
</comment>
<dbReference type="EMBL" id="JAPDGR010000328">
    <property type="protein sequence ID" value="KAJ2991487.1"/>
    <property type="molecule type" value="Genomic_DNA"/>
</dbReference>
<accession>A0ACC1PI25</accession>
<organism evidence="1 2">
    <name type="scientific">Xylaria curta</name>
    <dbReference type="NCBI Taxonomy" id="42375"/>
    <lineage>
        <taxon>Eukaryota</taxon>
        <taxon>Fungi</taxon>
        <taxon>Dikarya</taxon>
        <taxon>Ascomycota</taxon>
        <taxon>Pezizomycotina</taxon>
        <taxon>Sordariomycetes</taxon>
        <taxon>Xylariomycetidae</taxon>
        <taxon>Xylariales</taxon>
        <taxon>Xylariaceae</taxon>
        <taxon>Xylaria</taxon>
    </lineage>
</organism>
<dbReference type="Proteomes" id="UP001143856">
    <property type="component" value="Unassembled WGS sequence"/>
</dbReference>
<protein>
    <submittedName>
        <fullName evidence="1">Uncharacterized protein</fullName>
    </submittedName>
</protein>
<sequence>MLFRQDKFTKLRLTNNNRESKQQNNIGQAGDSAPSPQVQSRGRRPGQSKRVVSEQEVQQRTYPDVLGLRKSLGGEENLAFVYDYKAAHELTVDDLKPVLVKEELFMEVVQRFNENKTKTDDELKVRDNTNTQVVIALTQVFHYMVHRGVKYGYVTAGTSLVFLHIRLDDPRTLHRHLCALYVGAANVTESHTTVAQLASFCLLALEPEPPRTCAQRPFERLKQLAGTLR</sequence>
<proteinExistence type="predicted"/>